<sequence>MLTLDKKSMDELNKRVSENARLRAEIDILKDAIRNGRSITNVSAKALELFGLI</sequence>
<protein>
    <submittedName>
        <fullName evidence="1">Uncharacterized protein</fullName>
    </submittedName>
</protein>
<organism evidence="1">
    <name type="scientific">Myoviridae sp. ctLnO19</name>
    <dbReference type="NCBI Taxonomy" id="2825085"/>
    <lineage>
        <taxon>Viruses</taxon>
        <taxon>Duplodnaviria</taxon>
        <taxon>Heunggongvirae</taxon>
        <taxon>Uroviricota</taxon>
        <taxon>Caudoviricetes</taxon>
    </lineage>
</organism>
<accession>A0A8S5NZZ0</accession>
<proteinExistence type="predicted"/>
<dbReference type="EMBL" id="BK015301">
    <property type="protein sequence ID" value="DAE00398.1"/>
    <property type="molecule type" value="Genomic_DNA"/>
</dbReference>
<evidence type="ECO:0000313" key="1">
    <source>
        <dbReference type="EMBL" id="DAE00398.1"/>
    </source>
</evidence>
<reference evidence="1" key="1">
    <citation type="journal article" date="2021" name="Proc. Natl. Acad. Sci. U.S.A.">
        <title>A Catalog of Tens of Thousands of Viruses from Human Metagenomes Reveals Hidden Associations with Chronic Diseases.</title>
        <authorList>
            <person name="Tisza M.J."/>
            <person name="Buck C.B."/>
        </authorList>
    </citation>
    <scope>NUCLEOTIDE SEQUENCE</scope>
    <source>
        <strain evidence="1">CtLnO19</strain>
    </source>
</reference>
<name>A0A8S5NZZ0_9CAUD</name>